<dbReference type="Proteomes" id="UP000887013">
    <property type="component" value="Unassembled WGS sequence"/>
</dbReference>
<proteinExistence type="predicted"/>
<dbReference type="AlphaFoldDB" id="A0A8X6NMF6"/>
<name>A0A8X6NMF6_NEPPI</name>
<protein>
    <submittedName>
        <fullName evidence="1">Uncharacterized protein</fullName>
    </submittedName>
</protein>
<evidence type="ECO:0000313" key="2">
    <source>
        <dbReference type="Proteomes" id="UP000887013"/>
    </source>
</evidence>
<accession>A0A8X6NMF6</accession>
<reference evidence="1" key="1">
    <citation type="submission" date="2020-08" db="EMBL/GenBank/DDBJ databases">
        <title>Multicomponent nature underlies the extraordinary mechanical properties of spider dragline silk.</title>
        <authorList>
            <person name="Kono N."/>
            <person name="Nakamura H."/>
            <person name="Mori M."/>
            <person name="Yoshida Y."/>
            <person name="Ohtoshi R."/>
            <person name="Malay A.D."/>
            <person name="Moran D.A.P."/>
            <person name="Tomita M."/>
            <person name="Numata K."/>
            <person name="Arakawa K."/>
        </authorList>
    </citation>
    <scope>NUCLEOTIDE SEQUENCE</scope>
</reference>
<dbReference type="EMBL" id="BMAW01011370">
    <property type="protein sequence ID" value="GFT23517.1"/>
    <property type="molecule type" value="Genomic_DNA"/>
</dbReference>
<sequence>MKTVNSISMIQLAKDYHKIVWSKVSVPRAYSSSRKDGALMGEPGVAKIIFVYELCNSPDLLQEFLRKAGLIKRKGLKLCKMQ</sequence>
<gene>
    <name evidence="1" type="ORF">NPIL_286661</name>
</gene>
<comment type="caution">
    <text evidence="1">The sequence shown here is derived from an EMBL/GenBank/DDBJ whole genome shotgun (WGS) entry which is preliminary data.</text>
</comment>
<evidence type="ECO:0000313" key="1">
    <source>
        <dbReference type="EMBL" id="GFT23517.1"/>
    </source>
</evidence>
<organism evidence="1 2">
    <name type="scientific">Nephila pilipes</name>
    <name type="common">Giant wood spider</name>
    <name type="synonym">Nephila maculata</name>
    <dbReference type="NCBI Taxonomy" id="299642"/>
    <lineage>
        <taxon>Eukaryota</taxon>
        <taxon>Metazoa</taxon>
        <taxon>Ecdysozoa</taxon>
        <taxon>Arthropoda</taxon>
        <taxon>Chelicerata</taxon>
        <taxon>Arachnida</taxon>
        <taxon>Araneae</taxon>
        <taxon>Araneomorphae</taxon>
        <taxon>Entelegynae</taxon>
        <taxon>Araneoidea</taxon>
        <taxon>Nephilidae</taxon>
        <taxon>Nephila</taxon>
    </lineage>
</organism>
<keyword evidence="2" id="KW-1185">Reference proteome</keyword>